<dbReference type="AlphaFoldDB" id="Q0AMF1"/>
<sequence length="152" mass="16166">MLQPDVRMLHRMVLAARSKIDTGPGALNGAFGSVLASCMRTSVAEGVTGGMVVEAGHFLEVLEGGDEALCAYHDRAANDDRVDGLQVLEFVPVLRREYATWAVAVSKPGVTQPDLMVAINEKRAGPFAVSQHVRRVLKTGVLAETPPLCVAA</sequence>
<dbReference type="KEGG" id="mmr:Mmar10_2250"/>
<dbReference type="GO" id="GO:0009882">
    <property type="term" value="F:blue light photoreceptor activity"/>
    <property type="evidence" value="ECO:0007669"/>
    <property type="project" value="InterPro"/>
</dbReference>
<protein>
    <recommendedName>
        <fullName evidence="1">BLUF domain-containing protein</fullName>
    </recommendedName>
</protein>
<dbReference type="SMART" id="SM01034">
    <property type="entry name" value="BLUF"/>
    <property type="match status" value="1"/>
</dbReference>
<evidence type="ECO:0000313" key="2">
    <source>
        <dbReference type="EMBL" id="ABI66542.1"/>
    </source>
</evidence>
<gene>
    <name evidence="2" type="ordered locus">Mmar10_2250</name>
</gene>
<dbReference type="Gene3D" id="3.30.70.100">
    <property type="match status" value="1"/>
</dbReference>
<dbReference type="Proteomes" id="UP000001964">
    <property type="component" value="Chromosome"/>
</dbReference>
<name>Q0AMF1_MARMM</name>
<dbReference type="STRING" id="394221.Mmar10_2250"/>
<dbReference type="SUPFAM" id="SSF54975">
    <property type="entry name" value="Acylphosphatase/BLUF domain-like"/>
    <property type="match status" value="1"/>
</dbReference>
<dbReference type="HOGENOM" id="CLU_1720133_0_0_5"/>
<keyword evidence="3" id="KW-1185">Reference proteome</keyword>
<dbReference type="GO" id="GO:0071949">
    <property type="term" value="F:FAD binding"/>
    <property type="evidence" value="ECO:0007669"/>
    <property type="project" value="InterPro"/>
</dbReference>
<evidence type="ECO:0000313" key="3">
    <source>
        <dbReference type="Proteomes" id="UP000001964"/>
    </source>
</evidence>
<dbReference type="PROSITE" id="PS50925">
    <property type="entry name" value="BLUF"/>
    <property type="match status" value="1"/>
</dbReference>
<feature type="domain" description="BLUF" evidence="1">
    <location>
        <begin position="9"/>
        <end position="104"/>
    </location>
</feature>
<proteinExistence type="predicted"/>
<organism evidence="2 3">
    <name type="scientific">Maricaulis maris (strain MCS10)</name>
    <name type="common">Caulobacter maris</name>
    <dbReference type="NCBI Taxonomy" id="394221"/>
    <lineage>
        <taxon>Bacteria</taxon>
        <taxon>Pseudomonadati</taxon>
        <taxon>Pseudomonadota</taxon>
        <taxon>Alphaproteobacteria</taxon>
        <taxon>Maricaulales</taxon>
        <taxon>Maricaulaceae</taxon>
        <taxon>Maricaulis</taxon>
    </lineage>
</organism>
<reference evidence="2 3" key="1">
    <citation type="submission" date="2006-08" db="EMBL/GenBank/DDBJ databases">
        <title>Complete sequence of Maricaulis maris MCS10.</title>
        <authorList>
            <consortium name="US DOE Joint Genome Institute"/>
            <person name="Copeland A."/>
            <person name="Lucas S."/>
            <person name="Lapidus A."/>
            <person name="Barry K."/>
            <person name="Detter J.C."/>
            <person name="Glavina del Rio T."/>
            <person name="Hammon N."/>
            <person name="Israni S."/>
            <person name="Dalin E."/>
            <person name="Tice H."/>
            <person name="Pitluck S."/>
            <person name="Saunders E."/>
            <person name="Brettin T."/>
            <person name="Bruce D."/>
            <person name="Han C."/>
            <person name="Tapia R."/>
            <person name="Gilna P."/>
            <person name="Schmutz J."/>
            <person name="Larimer F."/>
            <person name="Land M."/>
            <person name="Hauser L."/>
            <person name="Kyrpides N."/>
            <person name="Mikhailova N."/>
            <person name="Viollier P."/>
            <person name="Stephens C."/>
            <person name="Richardson P."/>
        </authorList>
    </citation>
    <scope>NUCLEOTIDE SEQUENCE [LARGE SCALE GENOMIC DNA]</scope>
    <source>
        <strain evidence="2 3">MCS10</strain>
    </source>
</reference>
<dbReference type="InterPro" id="IPR036046">
    <property type="entry name" value="Acylphosphatase-like_dom_sf"/>
</dbReference>
<dbReference type="EMBL" id="CP000449">
    <property type="protein sequence ID" value="ABI66542.1"/>
    <property type="molecule type" value="Genomic_DNA"/>
</dbReference>
<evidence type="ECO:0000259" key="1">
    <source>
        <dbReference type="PROSITE" id="PS50925"/>
    </source>
</evidence>
<accession>Q0AMF1</accession>
<dbReference type="InterPro" id="IPR007024">
    <property type="entry name" value="BLUF_domain"/>
</dbReference>
<dbReference type="Pfam" id="PF04940">
    <property type="entry name" value="BLUF"/>
    <property type="match status" value="1"/>
</dbReference>